<feature type="compositionally biased region" description="Basic and acidic residues" evidence="3">
    <location>
        <begin position="33"/>
        <end position="44"/>
    </location>
</feature>
<feature type="domain" description="Fcf2 pre-rRNA processing C-terminal" evidence="4">
    <location>
        <begin position="160"/>
        <end position="253"/>
    </location>
</feature>
<proteinExistence type="predicted"/>
<dbReference type="PANTHER" id="PTHR21686">
    <property type="entry name" value="DEOXYNUCLEOTIDYLTRANSFERASE TERMINAL-INTERACTING PROTEIN 2"/>
    <property type="match status" value="1"/>
</dbReference>
<evidence type="ECO:0000256" key="2">
    <source>
        <dbReference type="ARBA" id="ARBA00023242"/>
    </source>
</evidence>
<evidence type="ECO:0000256" key="1">
    <source>
        <dbReference type="ARBA" id="ARBA00004604"/>
    </source>
</evidence>
<feature type="region of interest" description="Disordered" evidence="3">
    <location>
        <begin position="140"/>
        <end position="169"/>
    </location>
</feature>
<evidence type="ECO:0000256" key="3">
    <source>
        <dbReference type="SAM" id="MobiDB-lite"/>
    </source>
</evidence>
<dbReference type="GO" id="GO:0006396">
    <property type="term" value="P:RNA processing"/>
    <property type="evidence" value="ECO:0007669"/>
    <property type="project" value="TreeGrafter"/>
</dbReference>
<organism evidence="5 6">
    <name type="scientific">Hermetia illucens</name>
    <name type="common">Black soldier fly</name>
    <dbReference type="NCBI Taxonomy" id="343691"/>
    <lineage>
        <taxon>Eukaryota</taxon>
        <taxon>Metazoa</taxon>
        <taxon>Ecdysozoa</taxon>
        <taxon>Arthropoda</taxon>
        <taxon>Hexapoda</taxon>
        <taxon>Insecta</taxon>
        <taxon>Pterygota</taxon>
        <taxon>Neoptera</taxon>
        <taxon>Endopterygota</taxon>
        <taxon>Diptera</taxon>
        <taxon>Brachycera</taxon>
        <taxon>Stratiomyomorpha</taxon>
        <taxon>Stratiomyidae</taxon>
        <taxon>Hermetiinae</taxon>
        <taxon>Hermetia</taxon>
    </lineage>
</organism>
<dbReference type="OrthoDB" id="427886at2759"/>
<feature type="region of interest" description="Disordered" evidence="3">
    <location>
        <begin position="24"/>
        <end position="53"/>
    </location>
</feature>
<reference evidence="5 6" key="1">
    <citation type="submission" date="2020-11" db="EMBL/GenBank/DDBJ databases">
        <authorList>
            <person name="Wallbank WR R."/>
            <person name="Pardo Diaz C."/>
            <person name="Kozak K."/>
            <person name="Martin S."/>
            <person name="Jiggins C."/>
            <person name="Moest M."/>
            <person name="Warren A I."/>
            <person name="Generalovic N T."/>
            <person name="Byers J.R.P. K."/>
            <person name="Montejo-Kovacevich G."/>
            <person name="Yen C E."/>
        </authorList>
    </citation>
    <scope>NUCLEOTIDE SEQUENCE [LARGE SCALE GENOMIC DNA]</scope>
</reference>
<dbReference type="AlphaFoldDB" id="A0A7R8UTU7"/>
<keyword evidence="6" id="KW-1185">Reference proteome</keyword>
<evidence type="ECO:0000313" key="6">
    <source>
        <dbReference type="Proteomes" id="UP000594454"/>
    </source>
</evidence>
<dbReference type="GO" id="GO:0005730">
    <property type="term" value="C:nucleolus"/>
    <property type="evidence" value="ECO:0007669"/>
    <property type="project" value="UniProtKB-SubCell"/>
</dbReference>
<keyword evidence="2" id="KW-0539">Nucleus</keyword>
<dbReference type="Pfam" id="PF08698">
    <property type="entry name" value="Fcf2"/>
    <property type="match status" value="1"/>
</dbReference>
<sequence length="281" mass="32449">MDLFVLDTAGDEDLLIKNSESSVRKSKVHKRLLSKENDAEKSASEAEGESCQNDLPAYRKELANFLKSTLTSYPAQKTTKSKKNDYDDFAESMGWPQGVIKGKHNPQAGTSSSQIPVDDDFTRPNLDELKSSTLKAIEKKDKLEKPSARQLAKMKKAERDKTKGKNWFNMPAPELTEELESDLKVLQMRSALDPKHFYKRNSFKTLPKYFQVGTVQHSALDYFSERGERKNKKRSLVDELLADAEFQKYNKRKYKEVMEKRRKTGYHKANQKMKKLKKKKK</sequence>
<protein>
    <recommendedName>
        <fullName evidence="4">Fcf2 pre-rRNA processing C-terminal domain-containing protein</fullName>
    </recommendedName>
</protein>
<feature type="region of interest" description="Disordered" evidence="3">
    <location>
        <begin position="262"/>
        <end position="281"/>
    </location>
</feature>
<dbReference type="EMBL" id="LR899011">
    <property type="protein sequence ID" value="CAD7085853.1"/>
    <property type="molecule type" value="Genomic_DNA"/>
</dbReference>
<dbReference type="GO" id="GO:0003723">
    <property type="term" value="F:RNA binding"/>
    <property type="evidence" value="ECO:0007669"/>
    <property type="project" value="TreeGrafter"/>
</dbReference>
<dbReference type="FunCoup" id="A0A7R8UTU7">
    <property type="interactions" value="644"/>
</dbReference>
<dbReference type="PANTHER" id="PTHR21686:SF12">
    <property type="entry name" value="DEOXYNUCLEOTIDYLTRANSFERASE TERMINAL-INTERACTING PROTEIN 2"/>
    <property type="match status" value="1"/>
</dbReference>
<gene>
    <name evidence="5" type="ORF">HERILL_LOCUS8669</name>
</gene>
<accession>A0A7R8UTU7</accession>
<dbReference type="Proteomes" id="UP000594454">
    <property type="component" value="Chromosome 3"/>
</dbReference>
<comment type="subcellular location">
    <subcellularLocation>
        <location evidence="1">Nucleus</location>
        <location evidence="1">Nucleolus</location>
    </subcellularLocation>
</comment>
<dbReference type="InterPro" id="IPR039883">
    <property type="entry name" value="Fcf2/DNTTIP2"/>
</dbReference>
<feature type="region of interest" description="Disordered" evidence="3">
    <location>
        <begin position="73"/>
        <end position="124"/>
    </location>
</feature>
<dbReference type="InterPro" id="IPR014810">
    <property type="entry name" value="Fcf2_C"/>
</dbReference>
<dbReference type="InParanoid" id="A0A7R8UTU7"/>
<evidence type="ECO:0000313" key="5">
    <source>
        <dbReference type="EMBL" id="CAD7085853.1"/>
    </source>
</evidence>
<evidence type="ECO:0000259" key="4">
    <source>
        <dbReference type="Pfam" id="PF08698"/>
    </source>
</evidence>
<name>A0A7R8UTU7_HERIL</name>